<dbReference type="Pfam" id="PF00593">
    <property type="entry name" value="TonB_dep_Rec_b-barrel"/>
    <property type="match status" value="1"/>
</dbReference>
<evidence type="ECO:0000256" key="11">
    <source>
        <dbReference type="ARBA" id="ARBA00023136"/>
    </source>
</evidence>
<evidence type="ECO:0000256" key="5">
    <source>
        <dbReference type="ARBA" id="ARBA00022496"/>
    </source>
</evidence>
<dbReference type="InterPro" id="IPR037066">
    <property type="entry name" value="Plug_dom_sf"/>
</dbReference>
<dbReference type="RefSeq" id="WP_268146073.1">
    <property type="nucleotide sequence ID" value="NZ_JAPPUW010000001.1"/>
</dbReference>
<feature type="domain" description="TonB-dependent receptor-like beta-barrel" evidence="17">
    <location>
        <begin position="257"/>
        <end position="716"/>
    </location>
</feature>
<feature type="chain" id="PRO_5040857370" evidence="16">
    <location>
        <begin position="27"/>
        <end position="755"/>
    </location>
</feature>
<dbReference type="GO" id="GO:0009279">
    <property type="term" value="C:cell outer membrane"/>
    <property type="evidence" value="ECO:0007669"/>
    <property type="project" value="UniProtKB-SubCell"/>
</dbReference>
<keyword evidence="6 14" id="KW-0812">Transmembrane</keyword>
<dbReference type="EMBL" id="SGUG01000046">
    <property type="protein sequence ID" value="MDG0864948.1"/>
    <property type="molecule type" value="Genomic_DNA"/>
</dbReference>
<name>A0A9X4LKK8_9BURK</name>
<evidence type="ECO:0000256" key="6">
    <source>
        <dbReference type="ARBA" id="ARBA00022692"/>
    </source>
</evidence>
<accession>A0A9X4LKK8</accession>
<evidence type="ECO:0000256" key="15">
    <source>
        <dbReference type="RuleBase" id="RU003357"/>
    </source>
</evidence>
<keyword evidence="8" id="KW-0408">Iron</keyword>
<keyword evidence="20" id="KW-1185">Reference proteome</keyword>
<dbReference type="Gene3D" id="2.40.170.20">
    <property type="entry name" value="TonB-dependent receptor, beta-barrel domain"/>
    <property type="match status" value="1"/>
</dbReference>
<dbReference type="InterPro" id="IPR036942">
    <property type="entry name" value="Beta-barrel_TonB_sf"/>
</dbReference>
<keyword evidence="11 14" id="KW-0472">Membrane</keyword>
<evidence type="ECO:0000256" key="8">
    <source>
        <dbReference type="ARBA" id="ARBA00023004"/>
    </source>
</evidence>
<dbReference type="AlphaFoldDB" id="A0A9X4LKK8"/>
<gene>
    <name evidence="19" type="ORF">EXJ73_21030</name>
</gene>
<evidence type="ECO:0000259" key="17">
    <source>
        <dbReference type="Pfam" id="PF00593"/>
    </source>
</evidence>
<organism evidence="19 20">
    <name type="scientific">Pelomonas aquatica</name>
    <dbReference type="NCBI Taxonomy" id="431058"/>
    <lineage>
        <taxon>Bacteria</taxon>
        <taxon>Pseudomonadati</taxon>
        <taxon>Pseudomonadota</taxon>
        <taxon>Betaproteobacteria</taxon>
        <taxon>Burkholderiales</taxon>
        <taxon>Sphaerotilaceae</taxon>
        <taxon>Roseateles</taxon>
    </lineage>
</organism>
<keyword evidence="5" id="KW-0410">Iron transport</keyword>
<evidence type="ECO:0000256" key="7">
    <source>
        <dbReference type="ARBA" id="ARBA00022729"/>
    </source>
</evidence>
<keyword evidence="13 14" id="KW-0998">Cell outer membrane</keyword>
<dbReference type="SUPFAM" id="SSF56935">
    <property type="entry name" value="Porins"/>
    <property type="match status" value="1"/>
</dbReference>
<dbReference type="Pfam" id="PF07715">
    <property type="entry name" value="Plug"/>
    <property type="match status" value="1"/>
</dbReference>
<feature type="signal peptide" evidence="16">
    <location>
        <begin position="1"/>
        <end position="26"/>
    </location>
</feature>
<evidence type="ECO:0000256" key="3">
    <source>
        <dbReference type="ARBA" id="ARBA00022448"/>
    </source>
</evidence>
<evidence type="ECO:0000256" key="10">
    <source>
        <dbReference type="ARBA" id="ARBA00023077"/>
    </source>
</evidence>
<comment type="similarity">
    <text evidence="2 14 15">Belongs to the TonB-dependent receptor family.</text>
</comment>
<keyword evidence="9" id="KW-0406">Ion transport</keyword>
<evidence type="ECO:0000313" key="19">
    <source>
        <dbReference type="EMBL" id="MDG0864948.1"/>
    </source>
</evidence>
<evidence type="ECO:0000259" key="18">
    <source>
        <dbReference type="Pfam" id="PF07715"/>
    </source>
</evidence>
<proteinExistence type="inferred from homology"/>
<keyword evidence="10 15" id="KW-0798">TonB box</keyword>
<dbReference type="GO" id="GO:0015344">
    <property type="term" value="F:siderophore uptake transmembrane transporter activity"/>
    <property type="evidence" value="ECO:0007669"/>
    <property type="project" value="TreeGrafter"/>
</dbReference>
<comment type="subcellular location">
    <subcellularLocation>
        <location evidence="1 14">Cell outer membrane</location>
        <topology evidence="1 14">Multi-pass membrane protein</topology>
    </subcellularLocation>
</comment>
<evidence type="ECO:0000256" key="14">
    <source>
        <dbReference type="PROSITE-ProRule" id="PRU01360"/>
    </source>
</evidence>
<evidence type="ECO:0000256" key="9">
    <source>
        <dbReference type="ARBA" id="ARBA00023065"/>
    </source>
</evidence>
<evidence type="ECO:0000256" key="13">
    <source>
        <dbReference type="ARBA" id="ARBA00023237"/>
    </source>
</evidence>
<feature type="domain" description="TonB-dependent receptor plug" evidence="18">
    <location>
        <begin position="47"/>
        <end position="157"/>
    </location>
</feature>
<reference evidence="19" key="1">
    <citation type="submission" date="2019-02" db="EMBL/GenBank/DDBJ databases">
        <title>Draft genome of the type strain Pelomonas aquatica CCUG 52575T.</title>
        <authorList>
            <person name="Gomila M."/>
            <person name="Lalucat J."/>
        </authorList>
    </citation>
    <scope>NUCLEOTIDE SEQUENCE</scope>
    <source>
        <strain evidence="19">CCUG 52575</strain>
    </source>
</reference>
<dbReference type="InterPro" id="IPR000531">
    <property type="entry name" value="Beta-barrel_TonB"/>
</dbReference>
<evidence type="ECO:0000313" key="20">
    <source>
        <dbReference type="Proteomes" id="UP001152766"/>
    </source>
</evidence>
<keyword evidence="12 19" id="KW-0675">Receptor</keyword>
<protein>
    <submittedName>
        <fullName evidence="19">TonB-dependent receptor</fullName>
    </submittedName>
</protein>
<keyword evidence="7 16" id="KW-0732">Signal</keyword>
<evidence type="ECO:0000256" key="4">
    <source>
        <dbReference type="ARBA" id="ARBA00022452"/>
    </source>
</evidence>
<dbReference type="PANTHER" id="PTHR32552">
    <property type="entry name" value="FERRICHROME IRON RECEPTOR-RELATED"/>
    <property type="match status" value="1"/>
</dbReference>
<evidence type="ECO:0000256" key="16">
    <source>
        <dbReference type="SAM" id="SignalP"/>
    </source>
</evidence>
<dbReference type="PROSITE" id="PS52016">
    <property type="entry name" value="TONB_DEPENDENT_REC_3"/>
    <property type="match status" value="1"/>
</dbReference>
<evidence type="ECO:0000256" key="1">
    <source>
        <dbReference type="ARBA" id="ARBA00004571"/>
    </source>
</evidence>
<evidence type="ECO:0000256" key="12">
    <source>
        <dbReference type="ARBA" id="ARBA00023170"/>
    </source>
</evidence>
<sequence>MRSAVHALTPLAALLGLAFTALPALAQSSETTELERVTVTLGRGQIRSVQGLTKADFEAAAAAGQSPLATVSRLPGVNFQSADPLGNYEWSTRFTVRAFSQNQLGFTLDGVPLGDMSYGNLNGLHISRAISSENVARADLSQGTGSLDTPSSSNLGGTLQFYSSDPAKAFGLQVSQTLGSNSNRRTFVRLDSGQSALGGIYASYTHQQADKWRGHGQQRQDQFNLKYVKDFGETRLSAFVNTSNRREIDYQDMSLEMVNRLGYNWDNYYPDFNAAVQSAKGIWTQGETSVDDAYYAGSGLRKDTLAGVTLDARLADGLRLKTTVYNHHNDGRGLWFTPYTSSMDGPPDASGNPTKGTPVALRTTEYAIRRGGLTATLDYEIGAHQLRASLWHEDNDFNQARRFYNASPNAIPSPYDFPSNPFLTQWQYAFNTKTDQFSLSDTIALAKDLTLGAGFKSLRAKIDGNLLVGSNKPNGSITASKGFLPQVGLNYQLSRTDELFTSISRNMRAYQGAGTGTTPFATTQAGFDAIKGSLHPETSDNFEAGWRTSSKLYEAAVTAYVVNFKDRLLGVTQGSGIQGNPTVLSNVGGVRTKGLEVALSLRLMPGLSWYNSLSLSNSTYQDNVTSKDASNNTVTVATAGKHVVDAPDQMVKSILSYDDGQWFGNFGADYMSKRYYSYLNDAAVSGRTLFNLSGGLRTKSLGFLAEGSVQVGVTNLTDRKYISTVGSNGFGNSGDSQTLLQGAPRQFFVTLTGKL</sequence>
<comment type="caution">
    <text evidence="19">The sequence shown here is derived from an EMBL/GenBank/DDBJ whole genome shotgun (WGS) entry which is preliminary data.</text>
</comment>
<keyword evidence="4 14" id="KW-1134">Transmembrane beta strand</keyword>
<dbReference type="Gene3D" id="2.170.130.10">
    <property type="entry name" value="TonB-dependent receptor, plug domain"/>
    <property type="match status" value="1"/>
</dbReference>
<keyword evidence="3 14" id="KW-0813">Transport</keyword>
<dbReference type="Proteomes" id="UP001152766">
    <property type="component" value="Unassembled WGS sequence"/>
</dbReference>
<dbReference type="InterPro" id="IPR039426">
    <property type="entry name" value="TonB-dep_rcpt-like"/>
</dbReference>
<dbReference type="PANTHER" id="PTHR32552:SF89">
    <property type="entry name" value="CATECHOLATE SIDEROPHORE RECEPTOR FIU"/>
    <property type="match status" value="1"/>
</dbReference>
<evidence type="ECO:0000256" key="2">
    <source>
        <dbReference type="ARBA" id="ARBA00009810"/>
    </source>
</evidence>
<dbReference type="InterPro" id="IPR012910">
    <property type="entry name" value="Plug_dom"/>
</dbReference>